<sequence>MQNHFDLFQLSPQFDVDMAQLDRAFRDVQAQVHPDKFVSASSAEQRVAMQWATRANEAYQTLKNPLKRASYLCELNGVGLQAESNTAMPMAFLMQQMEWREELDEARQNSAALLRLETHINQAHRQQITQIAEQLAQPDYHQAAQLIRQLMFLEKFSEDVANAQEE</sequence>
<dbReference type="InterPro" id="IPR001623">
    <property type="entry name" value="DnaJ_domain"/>
</dbReference>
<comment type="caution">
    <text evidence="6">The sequence shown here is derived from an EMBL/GenBank/DDBJ whole genome shotgun (WGS) entry which is preliminary data.</text>
</comment>
<dbReference type="Pfam" id="PF07743">
    <property type="entry name" value="HSCB_C"/>
    <property type="match status" value="1"/>
</dbReference>
<dbReference type="CDD" id="cd06257">
    <property type="entry name" value="DnaJ"/>
    <property type="match status" value="1"/>
</dbReference>
<dbReference type="SUPFAM" id="SSF46565">
    <property type="entry name" value="Chaperone J-domain"/>
    <property type="match status" value="1"/>
</dbReference>
<evidence type="ECO:0000256" key="1">
    <source>
        <dbReference type="ARBA" id="ARBA00010476"/>
    </source>
</evidence>
<dbReference type="HAMAP" id="MF_00682">
    <property type="entry name" value="HscB"/>
    <property type="match status" value="1"/>
</dbReference>
<evidence type="ECO:0000256" key="2">
    <source>
        <dbReference type="ARBA" id="ARBA00023186"/>
    </source>
</evidence>
<dbReference type="RefSeq" id="WP_105533764.1">
    <property type="nucleotide sequence ID" value="NZ_PUGF01000026.1"/>
</dbReference>
<dbReference type="GO" id="GO:1990230">
    <property type="term" value="C:iron-sulfur cluster transfer complex"/>
    <property type="evidence" value="ECO:0007669"/>
    <property type="project" value="TreeGrafter"/>
</dbReference>
<feature type="domain" description="J" evidence="5">
    <location>
        <begin position="3"/>
        <end position="75"/>
    </location>
</feature>
<comment type="similarity">
    <text evidence="1 4">Belongs to the HscB family.</text>
</comment>
<dbReference type="SMART" id="SM00271">
    <property type="entry name" value="DnaJ"/>
    <property type="match status" value="1"/>
</dbReference>
<dbReference type="Gene3D" id="1.10.287.110">
    <property type="entry name" value="DnaJ domain"/>
    <property type="match status" value="1"/>
</dbReference>
<evidence type="ECO:0000256" key="4">
    <source>
        <dbReference type="HAMAP-Rule" id="MF_00682"/>
    </source>
</evidence>
<dbReference type="Proteomes" id="UP000237839">
    <property type="component" value="Unassembled WGS sequence"/>
</dbReference>
<dbReference type="OrthoDB" id="287587at2"/>
<dbReference type="GO" id="GO:0006457">
    <property type="term" value="P:protein folding"/>
    <property type="evidence" value="ECO:0007669"/>
    <property type="project" value="UniProtKB-UniRule"/>
</dbReference>
<protein>
    <recommendedName>
        <fullName evidence="4">Co-chaperone protein HscB homolog</fullName>
    </recommendedName>
</protein>
<keyword evidence="2 4" id="KW-0143">Chaperone</keyword>
<comment type="subunit">
    <text evidence="4">Interacts with HscA and stimulates its ATPase activity.</text>
</comment>
<organism evidence="6 7">
    <name type="scientific">Solimicrobium silvestre</name>
    <dbReference type="NCBI Taxonomy" id="2099400"/>
    <lineage>
        <taxon>Bacteria</taxon>
        <taxon>Pseudomonadati</taxon>
        <taxon>Pseudomonadota</taxon>
        <taxon>Betaproteobacteria</taxon>
        <taxon>Burkholderiales</taxon>
        <taxon>Oxalobacteraceae</taxon>
        <taxon>Solimicrobium</taxon>
    </lineage>
</organism>
<comment type="function">
    <text evidence="3 4">Co-chaperone involved in the maturation of iron-sulfur cluster-containing proteins. Seems to help targeting proteins to be folded toward HscA.</text>
</comment>
<dbReference type="InterPro" id="IPR009073">
    <property type="entry name" value="HscB_oligo_C"/>
</dbReference>
<dbReference type="NCBIfam" id="NF002935">
    <property type="entry name" value="PRK03578.1"/>
    <property type="match status" value="1"/>
</dbReference>
<dbReference type="PANTHER" id="PTHR14021">
    <property type="entry name" value="IRON-SULFUR CLUSTER CO-CHAPERONE PROTEIN HSCB"/>
    <property type="match status" value="1"/>
</dbReference>
<dbReference type="PANTHER" id="PTHR14021:SF15">
    <property type="entry name" value="IRON-SULFUR CLUSTER CO-CHAPERONE PROTEIN HSCB"/>
    <property type="match status" value="1"/>
</dbReference>
<dbReference type="AlphaFoldDB" id="A0A2S9GU53"/>
<keyword evidence="7" id="KW-1185">Reference proteome</keyword>
<dbReference type="GO" id="GO:0051259">
    <property type="term" value="P:protein complex oligomerization"/>
    <property type="evidence" value="ECO:0007669"/>
    <property type="project" value="InterPro"/>
</dbReference>
<accession>A0A2S9GU53</accession>
<proteinExistence type="inferred from homology"/>
<dbReference type="PROSITE" id="PS50076">
    <property type="entry name" value="DNAJ_2"/>
    <property type="match status" value="1"/>
</dbReference>
<dbReference type="InterPro" id="IPR036386">
    <property type="entry name" value="HscB_C_sf"/>
</dbReference>
<dbReference type="InterPro" id="IPR004640">
    <property type="entry name" value="HscB"/>
</dbReference>
<name>A0A2S9GU53_9BURK</name>
<dbReference type="InterPro" id="IPR036869">
    <property type="entry name" value="J_dom_sf"/>
</dbReference>
<evidence type="ECO:0000259" key="5">
    <source>
        <dbReference type="PROSITE" id="PS50076"/>
    </source>
</evidence>
<reference evidence="6 7" key="1">
    <citation type="submission" date="2018-02" db="EMBL/GenBank/DDBJ databases">
        <title>Solimicrobium silvestre gen. nov., sp. nov., isolated from alpine forest soil.</title>
        <authorList>
            <person name="Margesin R."/>
            <person name="Albuquerque L."/>
            <person name="Zhang D.-C."/>
            <person name="Froufe H.J.C."/>
            <person name="Severino R."/>
            <person name="Roxo I."/>
            <person name="Egas C."/>
            <person name="Da Costa M.S."/>
        </authorList>
    </citation>
    <scope>NUCLEOTIDE SEQUENCE [LARGE SCALE GENOMIC DNA]</scope>
    <source>
        <strain evidence="6 7">S20-91</strain>
    </source>
</reference>
<evidence type="ECO:0000313" key="7">
    <source>
        <dbReference type="Proteomes" id="UP000237839"/>
    </source>
</evidence>
<dbReference type="Gene3D" id="1.20.1280.20">
    <property type="entry name" value="HscB, C-terminal domain"/>
    <property type="match status" value="1"/>
</dbReference>
<dbReference type="SUPFAM" id="SSF47144">
    <property type="entry name" value="HSC20 (HSCB), C-terminal oligomerisation domain"/>
    <property type="match status" value="1"/>
</dbReference>
<evidence type="ECO:0000313" key="6">
    <source>
        <dbReference type="EMBL" id="PRC91240.1"/>
    </source>
</evidence>
<dbReference type="GO" id="GO:0001671">
    <property type="term" value="F:ATPase activator activity"/>
    <property type="evidence" value="ECO:0007669"/>
    <property type="project" value="InterPro"/>
</dbReference>
<evidence type="ECO:0000256" key="3">
    <source>
        <dbReference type="ARBA" id="ARBA00025596"/>
    </source>
</evidence>
<gene>
    <name evidence="4" type="primary">hscB</name>
    <name evidence="6" type="ORF">S2091_4025</name>
</gene>
<dbReference type="NCBIfam" id="TIGR00714">
    <property type="entry name" value="hscB"/>
    <property type="match status" value="1"/>
</dbReference>
<dbReference type="EMBL" id="PUGF01000026">
    <property type="protein sequence ID" value="PRC91240.1"/>
    <property type="molecule type" value="Genomic_DNA"/>
</dbReference>
<dbReference type="GO" id="GO:0051087">
    <property type="term" value="F:protein-folding chaperone binding"/>
    <property type="evidence" value="ECO:0007669"/>
    <property type="project" value="InterPro"/>
</dbReference>
<dbReference type="GO" id="GO:0044571">
    <property type="term" value="P:[2Fe-2S] cluster assembly"/>
    <property type="evidence" value="ECO:0007669"/>
    <property type="project" value="InterPro"/>
</dbReference>